<dbReference type="EMBL" id="LR797388">
    <property type="protein sequence ID" value="CAB4212679.1"/>
    <property type="molecule type" value="Genomic_DNA"/>
</dbReference>
<gene>
    <name evidence="5" type="ORF">UFOVP1326_12</name>
    <name evidence="6" type="ORF">UFOVP1436_27</name>
</gene>
<dbReference type="InterPro" id="IPR014883">
    <property type="entry name" value="VRR_NUC"/>
</dbReference>
<evidence type="ECO:0000256" key="3">
    <source>
        <dbReference type="ARBA" id="ARBA00022801"/>
    </source>
</evidence>
<protein>
    <submittedName>
        <fullName evidence="6">VRR-NUC domain containing protein</fullName>
    </submittedName>
</protein>
<accession>A0A6J5SF70</accession>
<organism evidence="6">
    <name type="scientific">uncultured Caudovirales phage</name>
    <dbReference type="NCBI Taxonomy" id="2100421"/>
    <lineage>
        <taxon>Viruses</taxon>
        <taxon>Duplodnaviria</taxon>
        <taxon>Heunggongvirae</taxon>
        <taxon>Uroviricota</taxon>
        <taxon>Caudoviricetes</taxon>
        <taxon>Peduoviridae</taxon>
        <taxon>Maltschvirus</taxon>
        <taxon>Maltschvirus maltsch</taxon>
    </lineage>
</organism>
<dbReference type="EMBL" id="LR797276">
    <property type="protein sequence ID" value="CAB4199005.1"/>
    <property type="molecule type" value="Genomic_DNA"/>
</dbReference>
<proteinExistence type="predicted"/>
<evidence type="ECO:0000313" key="6">
    <source>
        <dbReference type="EMBL" id="CAB4212679.1"/>
    </source>
</evidence>
<evidence type="ECO:0000259" key="4">
    <source>
        <dbReference type="SMART" id="SM00990"/>
    </source>
</evidence>
<comment type="cofactor">
    <cofactor evidence="1">
        <name>Mg(2+)</name>
        <dbReference type="ChEBI" id="CHEBI:18420"/>
    </cofactor>
</comment>
<keyword evidence="3" id="KW-0378">Hydrolase</keyword>
<name>A0A6J5SF70_9CAUD</name>
<sequence>MLESTIEKYFKASVRAHGGDTMKFVSPGRRNVPDQLVTWPARHPVHIAQLPPVTDFAEIKAPGKKPRPGQLREHARLRALGYTVVVIDSKESVDNYVRNK</sequence>
<evidence type="ECO:0000256" key="2">
    <source>
        <dbReference type="ARBA" id="ARBA00022722"/>
    </source>
</evidence>
<feature type="domain" description="VRR-NUC" evidence="4">
    <location>
        <begin position="1"/>
        <end position="91"/>
    </location>
</feature>
<dbReference type="InterPro" id="IPR011856">
    <property type="entry name" value="tRNA_endonuc-like_dom_sf"/>
</dbReference>
<dbReference type="GO" id="GO:0016788">
    <property type="term" value="F:hydrolase activity, acting on ester bonds"/>
    <property type="evidence" value="ECO:0007669"/>
    <property type="project" value="InterPro"/>
</dbReference>
<dbReference type="GO" id="GO:0003676">
    <property type="term" value="F:nucleic acid binding"/>
    <property type="evidence" value="ECO:0007669"/>
    <property type="project" value="InterPro"/>
</dbReference>
<dbReference type="SMART" id="SM00990">
    <property type="entry name" value="VRR_NUC"/>
    <property type="match status" value="1"/>
</dbReference>
<dbReference type="GO" id="GO:0004518">
    <property type="term" value="F:nuclease activity"/>
    <property type="evidence" value="ECO:0007669"/>
    <property type="project" value="UniProtKB-KW"/>
</dbReference>
<keyword evidence="2" id="KW-0540">Nuclease</keyword>
<evidence type="ECO:0000313" key="5">
    <source>
        <dbReference type="EMBL" id="CAB4199005.1"/>
    </source>
</evidence>
<dbReference type="Gene3D" id="3.40.1350.10">
    <property type="match status" value="1"/>
</dbReference>
<evidence type="ECO:0000256" key="1">
    <source>
        <dbReference type="ARBA" id="ARBA00001946"/>
    </source>
</evidence>
<reference evidence="6" key="1">
    <citation type="submission" date="2020-05" db="EMBL/GenBank/DDBJ databases">
        <authorList>
            <person name="Chiriac C."/>
            <person name="Salcher M."/>
            <person name="Ghai R."/>
            <person name="Kavagutti S V."/>
        </authorList>
    </citation>
    <scope>NUCLEOTIDE SEQUENCE</scope>
</reference>